<dbReference type="Gene3D" id="6.10.250.3440">
    <property type="match status" value="1"/>
</dbReference>
<reference evidence="2" key="1">
    <citation type="submission" date="2022-06" db="EMBL/GenBank/DDBJ databases">
        <authorList>
            <consortium name="SYNGENTA / RWTH Aachen University"/>
        </authorList>
    </citation>
    <scope>NUCLEOTIDE SEQUENCE</scope>
</reference>
<evidence type="ECO:0000313" key="2">
    <source>
        <dbReference type="EMBL" id="CAH7674183.1"/>
    </source>
</evidence>
<evidence type="ECO:0000313" key="3">
    <source>
        <dbReference type="Proteomes" id="UP001153365"/>
    </source>
</evidence>
<comment type="caution">
    <text evidence="2">The sequence shown here is derived from an EMBL/GenBank/DDBJ whole genome shotgun (WGS) entry which is preliminary data.</text>
</comment>
<gene>
    <name evidence="2" type="ORF">PPACK8108_LOCUS9093</name>
</gene>
<dbReference type="PANTHER" id="PTHR39150">
    <property type="entry name" value="54S RIBOSOMAL PROTEIN L28, MITOCHONDRIAL"/>
    <property type="match status" value="1"/>
</dbReference>
<dbReference type="AlphaFoldDB" id="A0AAV0AWI1"/>
<dbReference type="EMBL" id="CALTRL010001929">
    <property type="protein sequence ID" value="CAH7674183.1"/>
    <property type="molecule type" value="Genomic_DNA"/>
</dbReference>
<dbReference type="PANTHER" id="PTHR39150:SF1">
    <property type="entry name" value="LARGE RIBOSOMAL SUBUNIT PROTEIN ML40"/>
    <property type="match status" value="1"/>
</dbReference>
<dbReference type="GO" id="GO:0032543">
    <property type="term" value="P:mitochondrial translation"/>
    <property type="evidence" value="ECO:0007669"/>
    <property type="project" value="InterPro"/>
</dbReference>
<evidence type="ECO:0000256" key="1">
    <source>
        <dbReference type="SAM" id="MobiDB-lite"/>
    </source>
</evidence>
<dbReference type="GO" id="GO:0003735">
    <property type="term" value="F:structural constituent of ribosome"/>
    <property type="evidence" value="ECO:0007669"/>
    <property type="project" value="InterPro"/>
</dbReference>
<name>A0AAV0AWI1_PHAPC</name>
<protein>
    <submittedName>
        <fullName evidence="2">Uncharacterized protein</fullName>
    </submittedName>
</protein>
<accession>A0AAV0AWI1</accession>
<proteinExistence type="predicted"/>
<keyword evidence="3" id="KW-1185">Reference proteome</keyword>
<dbReference type="GO" id="GO:0005739">
    <property type="term" value="C:mitochondrion"/>
    <property type="evidence" value="ECO:0007669"/>
    <property type="project" value="GOC"/>
</dbReference>
<organism evidence="2 3">
    <name type="scientific">Phakopsora pachyrhizi</name>
    <name type="common">Asian soybean rust disease fungus</name>
    <dbReference type="NCBI Taxonomy" id="170000"/>
    <lineage>
        <taxon>Eukaryota</taxon>
        <taxon>Fungi</taxon>
        <taxon>Dikarya</taxon>
        <taxon>Basidiomycota</taxon>
        <taxon>Pucciniomycotina</taxon>
        <taxon>Pucciniomycetes</taxon>
        <taxon>Pucciniales</taxon>
        <taxon>Phakopsoraceae</taxon>
        <taxon>Phakopsora</taxon>
    </lineage>
</organism>
<sequence>MITIIGLLNHPSHRIINLQSTILSTTALYHLNSLSPFKLSSNQSLIRSKATLTSNKHSGSKLKSAGGDNRSAQTKGYLTKKKQKAGSGHSPDGGKVDRYDVIRQTLYEKEPEDSERKRFKALRELIPDPEIHQTIHRAFQLLKRQRREELEIRLENQYQSIDRALEDLRIKHLELYLRTIRNQKGSPFRIQNVDQEMSKTDDGIDRNRLGKLVGLFPRQIRIPTELTPQAGKVWDKDWKNPIDPFR</sequence>
<dbReference type="Proteomes" id="UP001153365">
    <property type="component" value="Unassembled WGS sequence"/>
</dbReference>
<feature type="region of interest" description="Disordered" evidence="1">
    <location>
        <begin position="51"/>
        <end position="99"/>
    </location>
</feature>
<dbReference type="InterPro" id="IPR042831">
    <property type="entry name" value="Ribosomal_mL40_fung"/>
</dbReference>